<protein>
    <submittedName>
        <fullName evidence="1">Uncharacterized protein</fullName>
    </submittedName>
</protein>
<evidence type="ECO:0000313" key="2">
    <source>
        <dbReference type="Proteomes" id="UP001060215"/>
    </source>
</evidence>
<proteinExistence type="predicted"/>
<evidence type="ECO:0000313" key="1">
    <source>
        <dbReference type="EMBL" id="KAI8002294.1"/>
    </source>
</evidence>
<keyword evidence="2" id="KW-1185">Reference proteome</keyword>
<gene>
    <name evidence="1" type="ORF">LOK49_LG08G03261</name>
</gene>
<comment type="caution">
    <text evidence="1">The sequence shown here is derived from an EMBL/GenBank/DDBJ whole genome shotgun (WGS) entry which is preliminary data.</text>
</comment>
<reference evidence="1 2" key="1">
    <citation type="journal article" date="2022" name="Plant J.">
        <title>Chromosome-level genome of Camellia lanceoleosa provides a valuable resource for understanding genome evolution and self-incompatibility.</title>
        <authorList>
            <person name="Gong W."/>
            <person name="Xiao S."/>
            <person name="Wang L."/>
            <person name="Liao Z."/>
            <person name="Chang Y."/>
            <person name="Mo W."/>
            <person name="Hu G."/>
            <person name="Li W."/>
            <person name="Zhao G."/>
            <person name="Zhu H."/>
            <person name="Hu X."/>
            <person name="Ji K."/>
            <person name="Xiang X."/>
            <person name="Song Q."/>
            <person name="Yuan D."/>
            <person name="Jin S."/>
            <person name="Zhang L."/>
        </authorList>
    </citation>
    <scope>NUCLEOTIDE SEQUENCE [LARGE SCALE GENOMIC DNA]</scope>
    <source>
        <strain evidence="1">SQ_2022a</strain>
    </source>
</reference>
<sequence length="223" mass="25270">MLIVSTLLYIKLVLVLKDSLSPIVLSPSSDKSHRMAVHTFFKEHLKFLVTDAIDGVDTSSKCIRVWFNVGGNNGTSRNLGGNNGTGRNSKKWKDRGSKPYDNRGSDNWPDHLNKLINPSRFTVVVGVCLKEADELKRVFLEGNPYLLVITMILSVFHSIFDFLAFKNDIQFWNKNKSMEGLSANLVIIDRSGRIPMLRFRDGESYTGNKTKEYDFFKLDTKGT</sequence>
<dbReference type="Proteomes" id="UP001060215">
    <property type="component" value="Chromosome 9"/>
</dbReference>
<accession>A0ACC0GMU9</accession>
<organism evidence="1 2">
    <name type="scientific">Camellia lanceoleosa</name>
    <dbReference type="NCBI Taxonomy" id="1840588"/>
    <lineage>
        <taxon>Eukaryota</taxon>
        <taxon>Viridiplantae</taxon>
        <taxon>Streptophyta</taxon>
        <taxon>Embryophyta</taxon>
        <taxon>Tracheophyta</taxon>
        <taxon>Spermatophyta</taxon>
        <taxon>Magnoliopsida</taxon>
        <taxon>eudicotyledons</taxon>
        <taxon>Gunneridae</taxon>
        <taxon>Pentapetalae</taxon>
        <taxon>asterids</taxon>
        <taxon>Ericales</taxon>
        <taxon>Theaceae</taxon>
        <taxon>Camellia</taxon>
    </lineage>
</organism>
<dbReference type="EMBL" id="CM045766">
    <property type="protein sequence ID" value="KAI8002294.1"/>
    <property type="molecule type" value="Genomic_DNA"/>
</dbReference>
<name>A0ACC0GMU9_9ERIC</name>